<dbReference type="EMBL" id="JAAAJB010000367">
    <property type="protein sequence ID" value="KAG0257325.1"/>
    <property type="molecule type" value="Genomic_DNA"/>
</dbReference>
<dbReference type="SMART" id="SM00256">
    <property type="entry name" value="FBOX"/>
    <property type="match status" value="1"/>
</dbReference>
<dbReference type="InterPro" id="IPR001810">
    <property type="entry name" value="F-box_dom"/>
</dbReference>
<reference evidence="3" key="1">
    <citation type="journal article" date="2020" name="Fungal Divers.">
        <title>Resolving the Mortierellaceae phylogeny through synthesis of multi-gene phylogenetics and phylogenomics.</title>
        <authorList>
            <person name="Vandepol N."/>
            <person name="Liber J."/>
            <person name="Desiro A."/>
            <person name="Na H."/>
            <person name="Kennedy M."/>
            <person name="Barry K."/>
            <person name="Grigoriev I.V."/>
            <person name="Miller A.N."/>
            <person name="O'Donnell K."/>
            <person name="Stajich J.E."/>
            <person name="Bonito G."/>
        </authorList>
    </citation>
    <scope>NUCLEOTIDE SEQUENCE</scope>
    <source>
        <strain evidence="3">BC1065</strain>
    </source>
</reference>
<feature type="domain" description="F-box" evidence="2">
    <location>
        <begin position="10"/>
        <end position="48"/>
    </location>
</feature>
<evidence type="ECO:0000313" key="4">
    <source>
        <dbReference type="Proteomes" id="UP000807716"/>
    </source>
</evidence>
<feature type="region of interest" description="Disordered" evidence="1">
    <location>
        <begin position="416"/>
        <end position="467"/>
    </location>
</feature>
<evidence type="ECO:0000259" key="2">
    <source>
        <dbReference type="SMART" id="SM00256"/>
    </source>
</evidence>
<dbReference type="Pfam" id="PF00646">
    <property type="entry name" value="F-box"/>
    <property type="match status" value="1"/>
</dbReference>
<name>A0A9P6PZQ8_9FUNG</name>
<sequence length="496" mass="57107">MPSIQDIIDIPDVQECISQELNNHDLFTLSLVSKQWNSTFTRYLWRDLTKQRILPEQRRHIPSDGLARHGHHVRRMNIRHYEELDNYKPYCHHVRTLDVLSADDTSPYLGSFHTSLLPFLQTNRTTLTNLLLSFPNIDLLPIQPLHMPHLRDLWLLSDHLTCQHITMFLDHCPSLRHLCATAQEPIEVVPEAFQQDTYKLEEFTNDGYTPRHWDLTLFLWQRCPRMQSFTIPETSDPQQLEQFEQALRMHPSKNRALDILLDEEEEIVSLVEACPMDTVSKLLTLGDLHVTDLLWNELVRKQMGSLTLLDLSECTFSLPEGSVQTVLCSCRTLKYFDVVPTDDFDAHRGMPTASDVARGQWVCLDIELLRFAIVGMCNTAGPECEHHSKQREEIKQGVLQQLLRLTKLHTLGICHIPEGSEGDADSEEDTDSEGDVDSEEDTDSEWDVDSEEDTDSERDTDSAFSWPIGHVDGLQRLKLLEILDTTDREVLASQHK</sequence>
<evidence type="ECO:0000256" key="1">
    <source>
        <dbReference type="SAM" id="MobiDB-lite"/>
    </source>
</evidence>
<gene>
    <name evidence="3" type="ORF">DFQ27_005194</name>
</gene>
<dbReference type="InterPro" id="IPR036047">
    <property type="entry name" value="F-box-like_dom_sf"/>
</dbReference>
<dbReference type="SUPFAM" id="SSF81383">
    <property type="entry name" value="F-box domain"/>
    <property type="match status" value="1"/>
</dbReference>
<feature type="compositionally biased region" description="Acidic residues" evidence="1">
    <location>
        <begin position="420"/>
        <end position="458"/>
    </location>
</feature>
<organism evidence="3 4">
    <name type="scientific">Actinomortierella ambigua</name>
    <dbReference type="NCBI Taxonomy" id="1343610"/>
    <lineage>
        <taxon>Eukaryota</taxon>
        <taxon>Fungi</taxon>
        <taxon>Fungi incertae sedis</taxon>
        <taxon>Mucoromycota</taxon>
        <taxon>Mortierellomycotina</taxon>
        <taxon>Mortierellomycetes</taxon>
        <taxon>Mortierellales</taxon>
        <taxon>Mortierellaceae</taxon>
        <taxon>Actinomortierella</taxon>
    </lineage>
</organism>
<proteinExistence type="predicted"/>
<keyword evidence="4" id="KW-1185">Reference proteome</keyword>
<dbReference type="InterPro" id="IPR032675">
    <property type="entry name" value="LRR_dom_sf"/>
</dbReference>
<evidence type="ECO:0000313" key="3">
    <source>
        <dbReference type="EMBL" id="KAG0257325.1"/>
    </source>
</evidence>
<accession>A0A9P6PZQ8</accession>
<dbReference type="SUPFAM" id="SSF52047">
    <property type="entry name" value="RNI-like"/>
    <property type="match status" value="1"/>
</dbReference>
<dbReference type="Gene3D" id="3.80.10.10">
    <property type="entry name" value="Ribonuclease Inhibitor"/>
    <property type="match status" value="1"/>
</dbReference>
<dbReference type="Proteomes" id="UP000807716">
    <property type="component" value="Unassembled WGS sequence"/>
</dbReference>
<protein>
    <recommendedName>
        <fullName evidence="2">F-box domain-containing protein</fullName>
    </recommendedName>
</protein>
<dbReference type="AlphaFoldDB" id="A0A9P6PZQ8"/>
<comment type="caution">
    <text evidence="3">The sequence shown here is derived from an EMBL/GenBank/DDBJ whole genome shotgun (WGS) entry which is preliminary data.</text>
</comment>